<proteinExistence type="predicted"/>
<dbReference type="EMBL" id="OCNJ01000005">
    <property type="protein sequence ID" value="SOD96273.1"/>
    <property type="molecule type" value="Genomic_DNA"/>
</dbReference>
<reference evidence="1 2" key="1">
    <citation type="submission" date="2017-09" db="EMBL/GenBank/DDBJ databases">
        <authorList>
            <person name="Ehlers B."/>
            <person name="Leendertz F.H."/>
        </authorList>
    </citation>
    <scope>NUCLEOTIDE SEQUENCE [LARGE SCALE GENOMIC DNA]</scope>
    <source>
        <strain evidence="1 2">USBA 140</strain>
    </source>
</reference>
<dbReference type="Proteomes" id="UP000219621">
    <property type="component" value="Unassembled WGS sequence"/>
</dbReference>
<sequence length="157" mass="17795">MSKPIELNDVVSHTPFVFRRRIGWGDTDAARIVYTVRFFEFGMAAIEAWFREIWGMDWYAMHVERGEGSPFVHVEMDIAAPLVPGDLLDCTVRVEKLGTASLGFHVEGRRRDETLCFTARFVSVVVKMDPMRSAEIPADKRRLVQDYMAAAPVPATS</sequence>
<dbReference type="RefSeq" id="WP_097279616.1">
    <property type="nucleotide sequence ID" value="NZ_OCNJ01000005.1"/>
</dbReference>
<dbReference type="CDD" id="cd00586">
    <property type="entry name" value="4HBT"/>
    <property type="match status" value="1"/>
</dbReference>
<evidence type="ECO:0000313" key="2">
    <source>
        <dbReference type="Proteomes" id="UP000219621"/>
    </source>
</evidence>
<evidence type="ECO:0000313" key="1">
    <source>
        <dbReference type="EMBL" id="SOD96273.1"/>
    </source>
</evidence>
<protein>
    <submittedName>
        <fullName evidence="1">4-hydroxybenzoyl-CoA thioesterase</fullName>
    </submittedName>
</protein>
<dbReference type="InterPro" id="IPR029069">
    <property type="entry name" value="HotDog_dom_sf"/>
</dbReference>
<accession>A0A286GL58</accession>
<dbReference type="Pfam" id="PF13279">
    <property type="entry name" value="4HBT_2"/>
    <property type="match status" value="1"/>
</dbReference>
<dbReference type="SUPFAM" id="SSF54637">
    <property type="entry name" value="Thioesterase/thiol ester dehydrase-isomerase"/>
    <property type="match status" value="1"/>
</dbReference>
<name>A0A286GL58_9PROT</name>
<organism evidence="1 2">
    <name type="scientific">Caenispirillum bisanense</name>
    <dbReference type="NCBI Taxonomy" id="414052"/>
    <lineage>
        <taxon>Bacteria</taxon>
        <taxon>Pseudomonadati</taxon>
        <taxon>Pseudomonadota</taxon>
        <taxon>Alphaproteobacteria</taxon>
        <taxon>Rhodospirillales</taxon>
        <taxon>Novispirillaceae</taxon>
        <taxon>Caenispirillum</taxon>
    </lineage>
</organism>
<dbReference type="OrthoDB" id="7204167at2"/>
<dbReference type="Gene3D" id="3.10.129.10">
    <property type="entry name" value="Hotdog Thioesterase"/>
    <property type="match status" value="1"/>
</dbReference>
<keyword evidence="2" id="KW-1185">Reference proteome</keyword>
<dbReference type="AlphaFoldDB" id="A0A286GL58"/>
<gene>
    <name evidence="1" type="ORF">SAMN05421508_105243</name>
</gene>